<dbReference type="GO" id="GO:0005524">
    <property type="term" value="F:ATP binding"/>
    <property type="evidence" value="ECO:0007669"/>
    <property type="project" value="UniProtKB-KW"/>
</dbReference>
<evidence type="ECO:0000256" key="4">
    <source>
        <dbReference type="ARBA" id="ARBA00016218"/>
    </source>
</evidence>
<keyword evidence="15" id="KW-1185">Reference proteome</keyword>
<dbReference type="EC" id="2.7.6.3" evidence="3"/>
<sequence length="149" mass="16217">MGEIVYLALGSNLGDREAHLALARARLDALPATRVLAASPVEETPPIGPAGQGPYLNQMLRVETTLPAEALLDACQAIEGEAGRDRAASPRWGARTLDVDVVLYGTRRITTPRLLVPHPELANRDFWQRELAALDVDWSRAMRDATEAP</sequence>
<evidence type="ECO:0000256" key="8">
    <source>
        <dbReference type="ARBA" id="ARBA00022840"/>
    </source>
</evidence>
<comment type="function">
    <text evidence="10">Catalyzes the transfer of pyrophosphate from adenosine triphosphate (ATP) to 6-hydroxymethyl-7,8-dihydropterin, an enzymatic step in folate biosynthesis pathway.</text>
</comment>
<dbReference type="GO" id="GO:0016301">
    <property type="term" value="F:kinase activity"/>
    <property type="evidence" value="ECO:0007669"/>
    <property type="project" value="UniProtKB-KW"/>
</dbReference>
<dbReference type="Gene3D" id="3.30.70.560">
    <property type="entry name" value="7,8-Dihydro-6-hydroxymethylpterin-pyrophosphokinase HPPK"/>
    <property type="match status" value="1"/>
</dbReference>
<accession>A0AA37V267</accession>
<evidence type="ECO:0000256" key="10">
    <source>
        <dbReference type="ARBA" id="ARBA00029409"/>
    </source>
</evidence>
<comment type="pathway">
    <text evidence="1">Cofactor biosynthesis; tetrahydrofolate biosynthesis; 2-amino-4-hydroxy-6-hydroxymethyl-7,8-dihydropteridine diphosphate from 7,8-dihydroneopterin triphosphate: step 4/4.</text>
</comment>
<dbReference type="RefSeq" id="WP_284351781.1">
    <property type="nucleotide sequence ID" value="NZ_BRXS01000006.1"/>
</dbReference>
<reference evidence="14" key="1">
    <citation type="submission" date="2022-08" db="EMBL/GenBank/DDBJ databases">
        <title>Draft genome sequencing of Roseisolibacter agri AW1220.</title>
        <authorList>
            <person name="Tobiishi Y."/>
            <person name="Tonouchi A."/>
        </authorList>
    </citation>
    <scope>NUCLEOTIDE SEQUENCE</scope>
    <source>
        <strain evidence="14">AW1220</strain>
    </source>
</reference>
<protein>
    <recommendedName>
        <fullName evidence="4">2-amino-4-hydroxy-6-hydroxymethyldihydropteridine pyrophosphokinase</fullName>
        <ecNumber evidence="3">2.7.6.3</ecNumber>
    </recommendedName>
    <alternativeName>
        <fullName evidence="11">6-hydroxymethyl-7,8-dihydropterin pyrophosphokinase</fullName>
    </alternativeName>
    <alternativeName>
        <fullName evidence="12">7,8-dihydro-6-hydroxymethylpterin-pyrophosphokinase</fullName>
    </alternativeName>
</protein>
<dbReference type="Proteomes" id="UP001161325">
    <property type="component" value="Unassembled WGS sequence"/>
</dbReference>
<evidence type="ECO:0000256" key="12">
    <source>
        <dbReference type="ARBA" id="ARBA00033413"/>
    </source>
</evidence>
<evidence type="ECO:0000256" key="9">
    <source>
        <dbReference type="ARBA" id="ARBA00022909"/>
    </source>
</evidence>
<name>A0AA37V267_9BACT</name>
<evidence type="ECO:0000256" key="1">
    <source>
        <dbReference type="ARBA" id="ARBA00005051"/>
    </source>
</evidence>
<evidence type="ECO:0000256" key="11">
    <source>
        <dbReference type="ARBA" id="ARBA00029766"/>
    </source>
</evidence>
<evidence type="ECO:0000313" key="14">
    <source>
        <dbReference type="EMBL" id="GLC27340.1"/>
    </source>
</evidence>
<dbReference type="AlphaFoldDB" id="A0AA37V267"/>
<comment type="similarity">
    <text evidence="2">Belongs to the HPPK family.</text>
</comment>
<keyword evidence="9" id="KW-0289">Folate biosynthesis</keyword>
<evidence type="ECO:0000256" key="7">
    <source>
        <dbReference type="ARBA" id="ARBA00022777"/>
    </source>
</evidence>
<dbReference type="GO" id="GO:0046656">
    <property type="term" value="P:folic acid biosynthetic process"/>
    <property type="evidence" value="ECO:0007669"/>
    <property type="project" value="UniProtKB-KW"/>
</dbReference>
<keyword evidence="7" id="KW-0418">Kinase</keyword>
<comment type="caution">
    <text evidence="14">The sequence shown here is derived from an EMBL/GenBank/DDBJ whole genome shotgun (WGS) entry which is preliminary data.</text>
</comment>
<dbReference type="PANTHER" id="PTHR43071:SF1">
    <property type="entry name" value="2-AMINO-4-HYDROXY-6-HYDROXYMETHYLDIHYDROPTERIDINE PYROPHOSPHOKINASE"/>
    <property type="match status" value="1"/>
</dbReference>
<evidence type="ECO:0000256" key="3">
    <source>
        <dbReference type="ARBA" id="ARBA00013253"/>
    </source>
</evidence>
<keyword evidence="5" id="KW-0808">Transferase</keyword>
<dbReference type="CDD" id="cd00483">
    <property type="entry name" value="HPPK"/>
    <property type="match status" value="1"/>
</dbReference>
<dbReference type="InterPro" id="IPR035907">
    <property type="entry name" value="Hppk_sf"/>
</dbReference>
<dbReference type="PANTHER" id="PTHR43071">
    <property type="entry name" value="2-AMINO-4-HYDROXY-6-HYDROXYMETHYLDIHYDROPTERIDINE PYROPHOSPHOKINASE"/>
    <property type="match status" value="1"/>
</dbReference>
<evidence type="ECO:0000256" key="2">
    <source>
        <dbReference type="ARBA" id="ARBA00005810"/>
    </source>
</evidence>
<organism evidence="14 15">
    <name type="scientific">Roseisolibacter agri</name>
    <dbReference type="NCBI Taxonomy" id="2014610"/>
    <lineage>
        <taxon>Bacteria</taxon>
        <taxon>Pseudomonadati</taxon>
        <taxon>Gemmatimonadota</taxon>
        <taxon>Gemmatimonadia</taxon>
        <taxon>Gemmatimonadales</taxon>
        <taxon>Gemmatimonadaceae</taxon>
        <taxon>Roseisolibacter</taxon>
    </lineage>
</organism>
<evidence type="ECO:0000256" key="5">
    <source>
        <dbReference type="ARBA" id="ARBA00022679"/>
    </source>
</evidence>
<keyword evidence="8" id="KW-0067">ATP-binding</keyword>
<gene>
    <name evidence="14" type="primary">folK</name>
    <name evidence="14" type="ORF">rosag_38530</name>
</gene>
<dbReference type="SUPFAM" id="SSF55083">
    <property type="entry name" value="6-hydroxymethyl-7,8-dihydropterin pyrophosphokinase, HPPK"/>
    <property type="match status" value="1"/>
</dbReference>
<proteinExistence type="inferred from homology"/>
<dbReference type="EMBL" id="BRXS01000006">
    <property type="protein sequence ID" value="GLC27340.1"/>
    <property type="molecule type" value="Genomic_DNA"/>
</dbReference>
<feature type="domain" description="7,8-dihydro-6-hydroxymethylpterin-pyrophosphokinase" evidence="13">
    <location>
        <begin position="91"/>
        <end position="102"/>
    </location>
</feature>
<keyword evidence="6" id="KW-0547">Nucleotide-binding</keyword>
<dbReference type="PROSITE" id="PS00794">
    <property type="entry name" value="HPPK"/>
    <property type="match status" value="1"/>
</dbReference>
<evidence type="ECO:0000259" key="13">
    <source>
        <dbReference type="PROSITE" id="PS00794"/>
    </source>
</evidence>
<dbReference type="InterPro" id="IPR000550">
    <property type="entry name" value="Hppk"/>
</dbReference>
<dbReference type="NCBIfam" id="TIGR01498">
    <property type="entry name" value="folK"/>
    <property type="match status" value="1"/>
</dbReference>
<dbReference type="Pfam" id="PF01288">
    <property type="entry name" value="HPPK"/>
    <property type="match status" value="1"/>
</dbReference>
<evidence type="ECO:0000256" key="6">
    <source>
        <dbReference type="ARBA" id="ARBA00022741"/>
    </source>
</evidence>
<evidence type="ECO:0000313" key="15">
    <source>
        <dbReference type="Proteomes" id="UP001161325"/>
    </source>
</evidence>
<dbReference type="GO" id="GO:0003848">
    <property type="term" value="F:2-amino-4-hydroxy-6-hydroxymethyldihydropteridine diphosphokinase activity"/>
    <property type="evidence" value="ECO:0007669"/>
    <property type="project" value="UniProtKB-EC"/>
</dbReference>